<dbReference type="Pfam" id="PF00530">
    <property type="entry name" value="SRCR"/>
    <property type="match status" value="1"/>
</dbReference>
<dbReference type="PRINTS" id="PR00258">
    <property type="entry name" value="SPERACTRCPTR"/>
</dbReference>
<gene>
    <name evidence="6" type="ORF">MAR_027770</name>
</gene>
<feature type="repeat" description="LDL-receptor class B" evidence="3">
    <location>
        <begin position="361"/>
        <end position="403"/>
    </location>
</feature>
<evidence type="ECO:0000256" key="2">
    <source>
        <dbReference type="PROSITE-ProRule" id="PRU00196"/>
    </source>
</evidence>
<proteinExistence type="predicted"/>
<organism evidence="6 7">
    <name type="scientific">Mya arenaria</name>
    <name type="common">Soft-shell clam</name>
    <dbReference type="NCBI Taxonomy" id="6604"/>
    <lineage>
        <taxon>Eukaryota</taxon>
        <taxon>Metazoa</taxon>
        <taxon>Spiralia</taxon>
        <taxon>Lophotrochozoa</taxon>
        <taxon>Mollusca</taxon>
        <taxon>Bivalvia</taxon>
        <taxon>Autobranchia</taxon>
        <taxon>Heteroconchia</taxon>
        <taxon>Euheterodonta</taxon>
        <taxon>Imparidentia</taxon>
        <taxon>Neoheterodontei</taxon>
        <taxon>Myida</taxon>
        <taxon>Myoidea</taxon>
        <taxon>Myidae</taxon>
        <taxon>Mya</taxon>
    </lineage>
</organism>
<dbReference type="InterPro" id="IPR000033">
    <property type="entry name" value="LDLR_classB_rpt"/>
</dbReference>
<dbReference type="Gene3D" id="2.120.10.30">
    <property type="entry name" value="TolB, C-terminal domain"/>
    <property type="match status" value="1"/>
</dbReference>
<dbReference type="PANTHER" id="PTHR46513">
    <property type="entry name" value="VITELLOGENIN RECEPTOR-LIKE PROTEIN-RELATED-RELATED"/>
    <property type="match status" value="1"/>
</dbReference>
<evidence type="ECO:0000313" key="7">
    <source>
        <dbReference type="Proteomes" id="UP001164746"/>
    </source>
</evidence>
<sequence>MASATKLCLFVTICFGALCCIAVDGEKTADIVYDVLSSRLDDHVFDLKADILKIDKSTKKVLNDLEHRMAAVELKLGNIEEMVDKNSEKNALKGNGVTNNDLHTLLETKISSTVARAFKSEKKNILNIKQNSDIGLQKLSKEINDMEKAFNKEIMSFRQNCSNSCSGDIDARGKQAIGFVKNAVTKRPGGIVTQAITLRPIEEEFLVFTDSLKHAIYRMDINTQTYTKIVQLRPELSSPIAIDFDHVTQNVYFTDVKLKLIIRSSTDGGKLNIANQLSTKSVPDGLAIDSLSRLLFFSDVGNGIISVISLENNRTAAVIDEGLQRPRAIALNKVHKKIYWTDWGDNPKIERSNYDGSDRDDIIYWADAGTWKIESANTDGSNRKVVALNLLSHLFGLALYKDNLFYTDWTQKSVMVLSTKSGQPARAFGKASFGRLNDIHVISPQENDNDVKIRLAGTKSASQGRIEISVNNGVTWGKICNDRFDDKDANVVCGMLGFQRSGAVVKPGAVFGQVATTNSSILLDDVSCSGSESNIIQCRHNAIGVSDCGQSEAVGVICQN</sequence>
<feature type="disulfide bond" evidence="2">
    <location>
        <begin position="528"/>
        <end position="538"/>
    </location>
</feature>
<feature type="signal peptide" evidence="4">
    <location>
        <begin position="1"/>
        <end position="25"/>
    </location>
</feature>
<reference evidence="6" key="1">
    <citation type="submission" date="2022-11" db="EMBL/GenBank/DDBJ databases">
        <title>Centuries of genome instability and evolution in soft-shell clam transmissible cancer (bioRxiv).</title>
        <authorList>
            <person name="Hart S.F.M."/>
            <person name="Yonemitsu M.A."/>
            <person name="Giersch R.M."/>
            <person name="Beal B.F."/>
            <person name="Arriagada G."/>
            <person name="Davis B.W."/>
            <person name="Ostrander E.A."/>
            <person name="Goff S.P."/>
            <person name="Metzger M.J."/>
        </authorList>
    </citation>
    <scope>NUCLEOTIDE SEQUENCE</scope>
    <source>
        <strain evidence="6">MELC-2E11</strain>
        <tissue evidence="6">Siphon/mantle</tissue>
    </source>
</reference>
<dbReference type="InterPro" id="IPR050778">
    <property type="entry name" value="Cueball_EGF_LRP_Nidogen"/>
</dbReference>
<dbReference type="PANTHER" id="PTHR46513:SF44">
    <property type="entry name" value="LDL RECEPTOR RELATED PROTEIN 4"/>
    <property type="match status" value="1"/>
</dbReference>
<keyword evidence="1 2" id="KW-1015">Disulfide bond</keyword>
<accession>A0ABY7EUT9</accession>
<feature type="domain" description="SRCR" evidence="5">
    <location>
        <begin position="453"/>
        <end position="559"/>
    </location>
</feature>
<comment type="caution">
    <text evidence="2">Lacks conserved residue(s) required for the propagation of feature annotation.</text>
</comment>
<dbReference type="InterPro" id="IPR011042">
    <property type="entry name" value="6-blade_b-propeller_TolB-like"/>
</dbReference>
<evidence type="ECO:0000256" key="4">
    <source>
        <dbReference type="SAM" id="SignalP"/>
    </source>
</evidence>
<dbReference type="InterPro" id="IPR036772">
    <property type="entry name" value="SRCR-like_dom_sf"/>
</dbReference>
<dbReference type="PROSITE" id="PS51120">
    <property type="entry name" value="LDLRB"/>
    <property type="match status" value="1"/>
</dbReference>
<evidence type="ECO:0000256" key="3">
    <source>
        <dbReference type="PROSITE-ProRule" id="PRU00461"/>
    </source>
</evidence>
<dbReference type="SMART" id="SM00135">
    <property type="entry name" value="LY"/>
    <property type="match status" value="5"/>
</dbReference>
<protein>
    <submittedName>
        <fullName evidence="6">LRP6-like protein</fullName>
    </submittedName>
</protein>
<keyword evidence="7" id="KW-1185">Reference proteome</keyword>
<evidence type="ECO:0000256" key="1">
    <source>
        <dbReference type="ARBA" id="ARBA00023157"/>
    </source>
</evidence>
<feature type="chain" id="PRO_5045150819" evidence="4">
    <location>
        <begin position="26"/>
        <end position="560"/>
    </location>
</feature>
<dbReference type="SUPFAM" id="SSF63825">
    <property type="entry name" value="YWTD domain"/>
    <property type="match status" value="1"/>
</dbReference>
<dbReference type="SUPFAM" id="SSF56487">
    <property type="entry name" value="SRCR-like"/>
    <property type="match status" value="1"/>
</dbReference>
<dbReference type="EMBL" id="CP111019">
    <property type="protein sequence ID" value="WAR13590.1"/>
    <property type="molecule type" value="Genomic_DNA"/>
</dbReference>
<dbReference type="PROSITE" id="PS50287">
    <property type="entry name" value="SRCR_2"/>
    <property type="match status" value="1"/>
</dbReference>
<dbReference type="Proteomes" id="UP001164746">
    <property type="component" value="Chromosome 8"/>
</dbReference>
<dbReference type="SMART" id="SM00202">
    <property type="entry name" value="SR"/>
    <property type="match status" value="1"/>
</dbReference>
<dbReference type="Gene3D" id="3.10.250.10">
    <property type="entry name" value="SRCR-like domain"/>
    <property type="match status" value="1"/>
</dbReference>
<dbReference type="InterPro" id="IPR001190">
    <property type="entry name" value="SRCR"/>
</dbReference>
<keyword evidence="4" id="KW-0732">Signal</keyword>
<dbReference type="Pfam" id="PF00058">
    <property type="entry name" value="Ldl_recept_b"/>
    <property type="match status" value="2"/>
</dbReference>
<name>A0ABY7EUT9_MYAAR</name>
<evidence type="ECO:0000259" key="5">
    <source>
        <dbReference type="PROSITE" id="PS50287"/>
    </source>
</evidence>
<evidence type="ECO:0000313" key="6">
    <source>
        <dbReference type="EMBL" id="WAR13590.1"/>
    </source>
</evidence>